<keyword evidence="2 4" id="KW-0863">Zinc-finger</keyword>
<feature type="compositionally biased region" description="Acidic residues" evidence="5">
    <location>
        <begin position="395"/>
        <end position="409"/>
    </location>
</feature>
<evidence type="ECO:0000313" key="7">
    <source>
        <dbReference type="EMBL" id="ESO82275.1"/>
    </source>
</evidence>
<dbReference type="GO" id="GO:0005789">
    <property type="term" value="C:endoplasmic reticulum membrane"/>
    <property type="evidence" value="ECO:0007669"/>
    <property type="project" value="TreeGrafter"/>
</dbReference>
<feature type="compositionally biased region" description="Basic and acidic residues" evidence="5">
    <location>
        <begin position="13"/>
        <end position="27"/>
    </location>
</feature>
<dbReference type="OrthoDB" id="2017893at2759"/>
<dbReference type="SUPFAM" id="SSF57850">
    <property type="entry name" value="RING/U-box"/>
    <property type="match status" value="1"/>
</dbReference>
<dbReference type="GO" id="GO:0061630">
    <property type="term" value="F:ubiquitin protein ligase activity"/>
    <property type="evidence" value="ECO:0007669"/>
    <property type="project" value="InterPro"/>
</dbReference>
<dbReference type="InterPro" id="IPR027370">
    <property type="entry name" value="Znf-RING_euk"/>
</dbReference>
<evidence type="ECO:0000256" key="4">
    <source>
        <dbReference type="PROSITE-ProRule" id="PRU00175"/>
    </source>
</evidence>
<dbReference type="InterPro" id="IPR013083">
    <property type="entry name" value="Znf_RING/FYVE/PHD"/>
</dbReference>
<dbReference type="PROSITE" id="PS00518">
    <property type="entry name" value="ZF_RING_1"/>
    <property type="match status" value="1"/>
</dbReference>
<dbReference type="PANTHER" id="PTHR46717:SF1">
    <property type="entry name" value="E3 UBIQUITIN-PROTEIN LIGASE RNF180"/>
    <property type="match status" value="1"/>
</dbReference>
<protein>
    <recommendedName>
        <fullName evidence="6">RING-type domain-containing protein</fullName>
    </recommendedName>
</protein>
<feature type="compositionally biased region" description="Low complexity" evidence="5">
    <location>
        <begin position="461"/>
        <end position="471"/>
    </location>
</feature>
<dbReference type="GO" id="GO:0042428">
    <property type="term" value="P:serotonin metabolic process"/>
    <property type="evidence" value="ECO:0007669"/>
    <property type="project" value="TreeGrafter"/>
</dbReference>
<accession>V3ZIV8</accession>
<dbReference type="InterPro" id="IPR017907">
    <property type="entry name" value="Znf_RING_CS"/>
</dbReference>
<keyword evidence="1" id="KW-0479">Metal-binding</keyword>
<proteinExistence type="predicted"/>
<name>V3ZIV8_LOTGI</name>
<feature type="compositionally biased region" description="Basic and acidic residues" evidence="5">
    <location>
        <begin position="478"/>
        <end position="495"/>
    </location>
</feature>
<organism evidence="7 8">
    <name type="scientific">Lottia gigantea</name>
    <name type="common">Giant owl limpet</name>
    <dbReference type="NCBI Taxonomy" id="225164"/>
    <lineage>
        <taxon>Eukaryota</taxon>
        <taxon>Metazoa</taxon>
        <taxon>Spiralia</taxon>
        <taxon>Lophotrochozoa</taxon>
        <taxon>Mollusca</taxon>
        <taxon>Gastropoda</taxon>
        <taxon>Patellogastropoda</taxon>
        <taxon>Lottioidea</taxon>
        <taxon>Lottiidae</taxon>
        <taxon>Lottia</taxon>
    </lineage>
</organism>
<feature type="region of interest" description="Disordered" evidence="5">
    <location>
        <begin position="95"/>
        <end position="167"/>
    </location>
</feature>
<dbReference type="OMA" id="GHTICET"/>
<feature type="compositionally biased region" description="Basic residues" evidence="5">
    <location>
        <begin position="313"/>
        <end position="325"/>
    </location>
</feature>
<dbReference type="Pfam" id="PF13445">
    <property type="entry name" value="zf-RING_UBOX"/>
    <property type="match status" value="1"/>
</dbReference>
<dbReference type="InterPro" id="IPR001841">
    <property type="entry name" value="Znf_RING"/>
</dbReference>
<feature type="compositionally biased region" description="Polar residues" evidence="5">
    <location>
        <begin position="286"/>
        <end position="301"/>
    </location>
</feature>
<dbReference type="CDD" id="cd16554">
    <property type="entry name" value="RING-HC_RNF180"/>
    <property type="match status" value="1"/>
</dbReference>
<feature type="region of interest" description="Disordered" evidence="5">
    <location>
        <begin position="189"/>
        <end position="365"/>
    </location>
</feature>
<feature type="compositionally biased region" description="Acidic residues" evidence="5">
    <location>
        <begin position="157"/>
        <end position="167"/>
    </location>
</feature>
<sequence length="680" mass="75071">MPKSRKSSKKNGKQADKPENQWVHVEETPQPDSWEIVEDASLQEGEGPPKVEGQRGAEEPLKEAAPLDDSVSQEDVDDDLIVILEDSCQQSLDLSLVTGKIPQESPKQESPSSEESPITSHEESPITSHEESPITSHEESPESELDKSSDFQIIDHSEDESSNETDLLLENEILETAKRNVSLKYSHIVRQSSPPTAEPSVQSTSALTCTGTPVPPVGKSLVAEKSLSMERQSSKEAALTDKKQRSGQGAKPKTEIEGPRTIVPDKPVSPSQGKDVSVEVTETDETASSLEPTSQKTTQGAATDVWTGFVEKKSKKQKKKEKKRQATVEATADDSDQTANPDSKDSEDQQITQKSEQEASSVQKEYFETFSKNKKQRDLATMSILLAKDQTIDDLQDEEEDANTEDLCVEEAVANTEDLQNKGTFANTEDLKGKKSDAGTKGPKRSLEVVRESSVPEETESISGGSEETASVAGTEDSSDRPDGDGGKDIDDQIVPKKVSKSARRRKKLKEKMAKVIENFSNPVLVMEKYEKTFGEDYIPPSKVLDTAVDSSITCPVCLELYYHPYRVEPCGHVFCELCLRKLTTRSCLDIPCPLCRKIIQSCQLDEELSHHITKSFPVKSAARNRAERKSKTKKNPLPRMDMEPGKPVSIKDIHARGGILPLKVFIYKIRHVTVLESVI</sequence>
<feature type="compositionally biased region" description="Low complexity" evidence="5">
    <location>
        <begin position="102"/>
        <end position="119"/>
    </location>
</feature>
<dbReference type="AlphaFoldDB" id="V3ZIV8"/>
<feature type="compositionally biased region" description="Polar residues" evidence="5">
    <location>
        <begin position="189"/>
        <end position="211"/>
    </location>
</feature>
<dbReference type="Proteomes" id="UP000030746">
    <property type="component" value="Unassembled WGS sequence"/>
</dbReference>
<dbReference type="CTD" id="20250339"/>
<evidence type="ECO:0000256" key="2">
    <source>
        <dbReference type="ARBA" id="ARBA00022771"/>
    </source>
</evidence>
<dbReference type="GO" id="GO:0031624">
    <property type="term" value="F:ubiquitin conjugating enzyme binding"/>
    <property type="evidence" value="ECO:0007669"/>
    <property type="project" value="TreeGrafter"/>
</dbReference>
<feature type="domain" description="RING-type" evidence="6">
    <location>
        <begin position="555"/>
        <end position="597"/>
    </location>
</feature>
<dbReference type="PANTHER" id="PTHR46717">
    <property type="entry name" value="E3 UBIQUITIN-PROTEIN LIGASE RNF180"/>
    <property type="match status" value="1"/>
</dbReference>
<evidence type="ECO:0000259" key="6">
    <source>
        <dbReference type="PROSITE" id="PS50089"/>
    </source>
</evidence>
<feature type="compositionally biased region" description="Polar residues" evidence="5">
    <location>
        <begin position="417"/>
        <end position="427"/>
    </location>
</feature>
<feature type="compositionally biased region" description="Basic residues" evidence="5">
    <location>
        <begin position="1"/>
        <end position="12"/>
    </location>
</feature>
<evidence type="ECO:0000256" key="1">
    <source>
        <dbReference type="ARBA" id="ARBA00022723"/>
    </source>
</evidence>
<feature type="compositionally biased region" description="Basic and acidic residues" evidence="5">
    <location>
        <begin position="120"/>
        <end position="156"/>
    </location>
</feature>
<dbReference type="KEGG" id="lgi:LOTGIDRAFT_237082"/>
<dbReference type="GO" id="GO:0032436">
    <property type="term" value="P:positive regulation of proteasomal ubiquitin-dependent protein catabolic process"/>
    <property type="evidence" value="ECO:0007669"/>
    <property type="project" value="TreeGrafter"/>
</dbReference>
<feature type="compositionally biased region" description="Basic and acidic residues" evidence="5">
    <location>
        <begin position="232"/>
        <end position="244"/>
    </location>
</feature>
<feature type="compositionally biased region" description="Basic and acidic residues" evidence="5">
    <location>
        <begin position="47"/>
        <end position="62"/>
    </location>
</feature>
<evidence type="ECO:0000313" key="8">
    <source>
        <dbReference type="Proteomes" id="UP000030746"/>
    </source>
</evidence>
<dbReference type="InterPro" id="IPR033263">
    <property type="entry name" value="RNF180"/>
</dbReference>
<evidence type="ECO:0000256" key="5">
    <source>
        <dbReference type="SAM" id="MobiDB-lite"/>
    </source>
</evidence>
<evidence type="ECO:0000256" key="3">
    <source>
        <dbReference type="ARBA" id="ARBA00022833"/>
    </source>
</evidence>
<feature type="compositionally biased region" description="Basic and acidic residues" evidence="5">
    <location>
        <begin position="429"/>
        <end position="438"/>
    </location>
</feature>
<dbReference type="STRING" id="225164.V3ZIV8"/>
<dbReference type="GO" id="GO:0008270">
    <property type="term" value="F:zinc ion binding"/>
    <property type="evidence" value="ECO:0007669"/>
    <property type="project" value="UniProtKB-KW"/>
</dbReference>
<dbReference type="HOGENOM" id="CLU_404558_0_0_1"/>
<feature type="region of interest" description="Disordered" evidence="5">
    <location>
        <begin position="622"/>
        <end position="644"/>
    </location>
</feature>
<reference evidence="7 8" key="1">
    <citation type="journal article" date="2013" name="Nature">
        <title>Insights into bilaterian evolution from three spiralian genomes.</title>
        <authorList>
            <person name="Simakov O."/>
            <person name="Marletaz F."/>
            <person name="Cho S.J."/>
            <person name="Edsinger-Gonzales E."/>
            <person name="Havlak P."/>
            <person name="Hellsten U."/>
            <person name="Kuo D.H."/>
            <person name="Larsson T."/>
            <person name="Lv J."/>
            <person name="Arendt D."/>
            <person name="Savage R."/>
            <person name="Osoegawa K."/>
            <person name="de Jong P."/>
            <person name="Grimwood J."/>
            <person name="Chapman J.A."/>
            <person name="Shapiro H."/>
            <person name="Aerts A."/>
            <person name="Otillar R.P."/>
            <person name="Terry A.Y."/>
            <person name="Boore J.L."/>
            <person name="Grigoriev I.V."/>
            <person name="Lindberg D.R."/>
            <person name="Seaver E.C."/>
            <person name="Weisblat D.A."/>
            <person name="Putnam N.H."/>
            <person name="Rokhsar D.S."/>
        </authorList>
    </citation>
    <scope>NUCLEOTIDE SEQUENCE [LARGE SCALE GENOMIC DNA]</scope>
</reference>
<gene>
    <name evidence="7" type="ORF">LOTGIDRAFT_237082</name>
</gene>
<dbReference type="PROSITE" id="PS50089">
    <property type="entry name" value="ZF_RING_2"/>
    <property type="match status" value="1"/>
</dbReference>
<keyword evidence="3" id="KW-0862">Zinc</keyword>
<dbReference type="GeneID" id="20250339"/>
<dbReference type="EMBL" id="KB203969">
    <property type="protein sequence ID" value="ESO82275.1"/>
    <property type="molecule type" value="Genomic_DNA"/>
</dbReference>
<feature type="region of interest" description="Disordered" evidence="5">
    <location>
        <begin position="1"/>
        <end position="74"/>
    </location>
</feature>
<feature type="compositionally biased region" description="Polar residues" evidence="5">
    <location>
        <begin position="349"/>
        <end position="363"/>
    </location>
</feature>
<feature type="region of interest" description="Disordered" evidence="5">
    <location>
        <begin position="395"/>
        <end position="506"/>
    </location>
</feature>
<dbReference type="Gene3D" id="3.30.40.10">
    <property type="entry name" value="Zinc/RING finger domain, C3HC4 (zinc finger)"/>
    <property type="match status" value="1"/>
</dbReference>
<dbReference type="GO" id="GO:0000209">
    <property type="term" value="P:protein polyubiquitination"/>
    <property type="evidence" value="ECO:0007669"/>
    <property type="project" value="InterPro"/>
</dbReference>
<keyword evidence="8" id="KW-1185">Reference proteome</keyword>
<dbReference type="RefSeq" id="XP_009067072.1">
    <property type="nucleotide sequence ID" value="XM_009068824.1"/>
</dbReference>
<dbReference type="GO" id="GO:0042415">
    <property type="term" value="P:norepinephrine metabolic process"/>
    <property type="evidence" value="ECO:0007669"/>
    <property type="project" value="TreeGrafter"/>
</dbReference>
<dbReference type="SMART" id="SM00184">
    <property type="entry name" value="RING"/>
    <property type="match status" value="1"/>
</dbReference>